<comment type="caution">
    <text evidence="17">The sequence shown here is derived from an EMBL/GenBank/DDBJ whole genome shotgun (WGS) entry which is preliminary data.</text>
</comment>
<feature type="transmembrane region" description="Helical" evidence="13">
    <location>
        <begin position="778"/>
        <end position="800"/>
    </location>
</feature>
<evidence type="ECO:0000256" key="8">
    <source>
        <dbReference type="ARBA" id="ARBA00023037"/>
    </source>
</evidence>
<evidence type="ECO:0000313" key="17">
    <source>
        <dbReference type="EMBL" id="KAK5648517.1"/>
    </source>
</evidence>
<evidence type="ECO:0000256" key="3">
    <source>
        <dbReference type="ARBA" id="ARBA00022692"/>
    </source>
</evidence>
<dbReference type="InterPro" id="IPR032695">
    <property type="entry name" value="Integrin_dom_sf"/>
</dbReference>
<dbReference type="PANTHER" id="PTHR23220:SF83">
    <property type="entry name" value="INTEGRIN ALPHA-PS3-RELATED"/>
    <property type="match status" value="1"/>
</dbReference>
<dbReference type="InterPro" id="IPR013519">
    <property type="entry name" value="Int_alpha_beta-p"/>
</dbReference>
<dbReference type="PROSITE" id="PS51470">
    <property type="entry name" value="FG_GAP"/>
    <property type="match status" value="3"/>
</dbReference>
<dbReference type="Gene3D" id="2.60.40.1510">
    <property type="entry name" value="ntegrin, alpha v. Chain A, domain 3"/>
    <property type="match status" value="1"/>
</dbReference>
<dbReference type="GO" id="GO:0007157">
    <property type="term" value="P:heterophilic cell-cell adhesion via plasma membrane cell adhesion molecules"/>
    <property type="evidence" value="ECO:0007669"/>
    <property type="project" value="UniProtKB-ARBA"/>
</dbReference>
<keyword evidence="4" id="KW-0732">Signal</keyword>
<keyword evidence="8 13" id="KW-0401">Integrin</keyword>
<evidence type="ECO:0000256" key="6">
    <source>
        <dbReference type="ARBA" id="ARBA00022889"/>
    </source>
</evidence>
<dbReference type="GO" id="GO:0005178">
    <property type="term" value="F:integrin binding"/>
    <property type="evidence" value="ECO:0007669"/>
    <property type="project" value="TreeGrafter"/>
</dbReference>
<protein>
    <submittedName>
        <fullName evidence="17">Uncharacterized protein</fullName>
    </submittedName>
</protein>
<dbReference type="GO" id="GO:0007229">
    <property type="term" value="P:integrin-mediated signaling pathway"/>
    <property type="evidence" value="ECO:0007669"/>
    <property type="project" value="UniProtKB-KW"/>
</dbReference>
<dbReference type="AlphaFoldDB" id="A0AAN7ZMZ8"/>
<dbReference type="Gene3D" id="2.60.40.1460">
    <property type="entry name" value="Integrin domains. Chain A, domain 2"/>
    <property type="match status" value="1"/>
</dbReference>
<dbReference type="SMART" id="SM00191">
    <property type="entry name" value="Int_alpha"/>
    <property type="match status" value="4"/>
</dbReference>
<keyword evidence="11" id="KW-0325">Glycoprotein</keyword>
<keyword evidence="3 13" id="KW-0812">Transmembrane</keyword>
<dbReference type="GO" id="GO:0007160">
    <property type="term" value="P:cell-matrix adhesion"/>
    <property type="evidence" value="ECO:0007669"/>
    <property type="project" value="TreeGrafter"/>
</dbReference>
<name>A0AAN7ZMZ8_9COLE</name>
<evidence type="ECO:0000256" key="10">
    <source>
        <dbReference type="ARBA" id="ARBA00023170"/>
    </source>
</evidence>
<dbReference type="Proteomes" id="UP001329430">
    <property type="component" value="Chromosome 2"/>
</dbReference>
<dbReference type="InterPro" id="IPR000413">
    <property type="entry name" value="Integrin_alpha"/>
</dbReference>
<dbReference type="Pfam" id="PF20805">
    <property type="entry name" value="Integrin_A_Ig_2"/>
    <property type="match status" value="1"/>
</dbReference>
<evidence type="ECO:0000256" key="1">
    <source>
        <dbReference type="ARBA" id="ARBA00004479"/>
    </source>
</evidence>
<keyword evidence="5" id="KW-0677">Repeat</keyword>
<evidence type="ECO:0000256" key="5">
    <source>
        <dbReference type="ARBA" id="ARBA00022737"/>
    </source>
</evidence>
<feature type="compositionally biased region" description="Basic and acidic residues" evidence="14">
    <location>
        <begin position="665"/>
        <end position="675"/>
    </location>
</feature>
<feature type="repeat" description="FG-GAP" evidence="12">
    <location>
        <begin position="178"/>
        <end position="236"/>
    </location>
</feature>
<dbReference type="GO" id="GO:0008305">
    <property type="term" value="C:integrin complex"/>
    <property type="evidence" value="ECO:0007669"/>
    <property type="project" value="InterPro"/>
</dbReference>
<evidence type="ECO:0000256" key="7">
    <source>
        <dbReference type="ARBA" id="ARBA00022989"/>
    </source>
</evidence>
<keyword evidence="6 13" id="KW-0130">Cell adhesion</keyword>
<accession>A0AAN7ZMZ8</accession>
<dbReference type="Gene3D" id="2.60.40.1530">
    <property type="entry name" value="ntegrin, alpha v. Chain A, domain 4"/>
    <property type="match status" value="1"/>
</dbReference>
<dbReference type="GO" id="GO:0009897">
    <property type="term" value="C:external side of plasma membrane"/>
    <property type="evidence" value="ECO:0007669"/>
    <property type="project" value="TreeGrafter"/>
</dbReference>
<comment type="subcellular location">
    <subcellularLocation>
        <location evidence="1 13">Membrane</location>
        <topology evidence="1 13">Single-pass type I membrane protein</topology>
    </subcellularLocation>
</comment>
<dbReference type="Gene3D" id="1.20.5.930">
    <property type="entry name" value="Bicelle-embedded integrin alpha(iib) transmembrane segment"/>
    <property type="match status" value="1"/>
</dbReference>
<dbReference type="InterPro" id="IPR048285">
    <property type="entry name" value="Integrin_alpha_Ig-like_2"/>
</dbReference>
<keyword evidence="9 13" id="KW-0472">Membrane</keyword>
<feature type="region of interest" description="Disordered" evidence="14">
    <location>
        <begin position="652"/>
        <end position="675"/>
    </location>
</feature>
<comment type="similarity">
    <text evidence="2 13">Belongs to the integrin alpha chain family.</text>
</comment>
<dbReference type="PANTHER" id="PTHR23220">
    <property type="entry name" value="INTEGRIN ALPHA"/>
    <property type="match status" value="1"/>
</dbReference>
<evidence type="ECO:0000259" key="16">
    <source>
        <dbReference type="Pfam" id="PF20806"/>
    </source>
</evidence>
<organism evidence="17 18">
    <name type="scientific">Pyrocoelia pectoralis</name>
    <dbReference type="NCBI Taxonomy" id="417401"/>
    <lineage>
        <taxon>Eukaryota</taxon>
        <taxon>Metazoa</taxon>
        <taxon>Ecdysozoa</taxon>
        <taxon>Arthropoda</taxon>
        <taxon>Hexapoda</taxon>
        <taxon>Insecta</taxon>
        <taxon>Pterygota</taxon>
        <taxon>Neoptera</taxon>
        <taxon>Endopterygota</taxon>
        <taxon>Coleoptera</taxon>
        <taxon>Polyphaga</taxon>
        <taxon>Elateriformia</taxon>
        <taxon>Elateroidea</taxon>
        <taxon>Lampyridae</taxon>
        <taxon>Lampyrinae</taxon>
        <taxon>Pyrocoelia</taxon>
    </lineage>
</organism>
<evidence type="ECO:0000256" key="4">
    <source>
        <dbReference type="ARBA" id="ARBA00022729"/>
    </source>
</evidence>
<dbReference type="InterPro" id="IPR013517">
    <property type="entry name" value="FG-GAP"/>
</dbReference>
<keyword evidence="10 13" id="KW-0675">Receptor</keyword>
<evidence type="ECO:0000256" key="11">
    <source>
        <dbReference type="ARBA" id="ARBA00023180"/>
    </source>
</evidence>
<feature type="domain" description="Integrin alpha second immunoglobulin-like" evidence="15">
    <location>
        <begin position="419"/>
        <end position="550"/>
    </location>
</feature>
<dbReference type="PRINTS" id="PR01185">
    <property type="entry name" value="INTEGRINA"/>
</dbReference>
<evidence type="ECO:0000256" key="12">
    <source>
        <dbReference type="PROSITE-ProRule" id="PRU00803"/>
    </source>
</evidence>
<dbReference type="EMBL" id="JAVRBK010000002">
    <property type="protein sequence ID" value="KAK5648517.1"/>
    <property type="molecule type" value="Genomic_DNA"/>
</dbReference>
<proteinExistence type="inferred from homology"/>
<dbReference type="Pfam" id="PF20806">
    <property type="entry name" value="Integrin_A_Ig_3"/>
    <property type="match status" value="1"/>
</dbReference>
<dbReference type="Gene3D" id="2.130.10.130">
    <property type="entry name" value="Integrin alpha, N-terminal"/>
    <property type="match status" value="1"/>
</dbReference>
<dbReference type="InterPro" id="IPR048286">
    <property type="entry name" value="Integrin_alpha_Ig-like_3"/>
</dbReference>
<dbReference type="SUPFAM" id="SSF69318">
    <property type="entry name" value="Integrin alpha N-terminal domain"/>
    <property type="match status" value="1"/>
</dbReference>
<keyword evidence="7 13" id="KW-1133">Transmembrane helix</keyword>
<evidence type="ECO:0000259" key="15">
    <source>
        <dbReference type="Pfam" id="PF20805"/>
    </source>
</evidence>
<keyword evidence="18" id="KW-1185">Reference proteome</keyword>
<feature type="repeat" description="FG-GAP" evidence="12">
    <location>
        <begin position="116"/>
        <end position="177"/>
    </location>
</feature>
<evidence type="ECO:0000256" key="2">
    <source>
        <dbReference type="ARBA" id="ARBA00008054"/>
    </source>
</evidence>
<reference evidence="17 18" key="1">
    <citation type="journal article" date="2024" name="Insects">
        <title>An Improved Chromosome-Level Genome Assembly of the Firefly Pyrocoelia pectoralis.</title>
        <authorList>
            <person name="Fu X."/>
            <person name="Meyer-Rochow V.B."/>
            <person name="Ballantyne L."/>
            <person name="Zhu X."/>
        </authorList>
    </citation>
    <scope>NUCLEOTIDE SEQUENCE [LARGE SCALE GENOMIC DNA]</scope>
    <source>
        <strain evidence="17">XCY_ONT2</strain>
    </source>
</reference>
<evidence type="ECO:0000313" key="18">
    <source>
        <dbReference type="Proteomes" id="UP001329430"/>
    </source>
</evidence>
<sequence length="842" mass="94568">MHYIKNQRKLLLGAPGVLGWRGTIVQVVFQDTGNLQVQRREIRERRKREIISNFDIPNPVYISSLDEDNLYFGYSISSGRFARKYRDLWYIAGSPRAADLHGMVLLFEFPLYDDSDLIVHRKLIGDQFGSYFGGSVLGVDTSDSGVVDLLVGAPTYVIDTWDEGCVIFYKNSGDGNFDKPLKVFGSKKTGARFGTAISAIGDINKDHFEDVAISAPYEEESGAVYIYLGGKNGLSKEYSQRILGKSIKPSVRGFGFSISKGIDTDRNFHNDIAIGAYKSGDVAVIKSRPVIKFSPYLSSEVEELLVNTSTIVVRYCMSYTSSSENVKQVEANVTILKDTRAKNNDDTVNTITLNANETFCRELDILMQEGNFDYTKPFTVEMSYALIDPPLSKFCPDCPVTDPSDSSSITLNIPFANGCGSDNICQPNLRLNVTTQTNLSSLIIGQLSTIKLHAQISNDGEPAYISQLFLSFPEDVDILLISSKCELNDDRVYECLVSNVLQPNAVSDLVFEFDIKKLNPKTQNLTFNFTVQSRGEEVNAENNNVSINIPLRIQNGVEISGISFPDSIIFVNENNEIVDEIVEFTQEYYLKNIGPSPMSGINATFFFPVEIENESYIYEVVFDVYEPDVMINNQAVTCHTNYHLGFYSDEVTGGESSELDEDSSREENRYRRSISDEEMNSPDVFDLPANRTVFVNCKSNNVTCMKVVCSSSEILSKNQLMLAKFKFRAHINILTKLTKQKDIVLLISTAESTHETKTVTYHVPTLLIGSAKKSDMSYWFYVGGVFVAFVILCIIVLILYRLNFFNRPVRERLQNEADEETECKELEIENNIDEVEEEASNK</sequence>
<evidence type="ECO:0000256" key="9">
    <source>
        <dbReference type="ARBA" id="ARBA00023136"/>
    </source>
</evidence>
<gene>
    <name evidence="17" type="ORF">RI129_003409</name>
</gene>
<evidence type="ECO:0000256" key="13">
    <source>
        <dbReference type="RuleBase" id="RU003762"/>
    </source>
</evidence>
<feature type="domain" description="Integrin alpha third immunoglobulin-like" evidence="16">
    <location>
        <begin position="557"/>
        <end position="736"/>
    </location>
</feature>
<dbReference type="GO" id="GO:0033627">
    <property type="term" value="P:cell adhesion mediated by integrin"/>
    <property type="evidence" value="ECO:0007669"/>
    <property type="project" value="TreeGrafter"/>
</dbReference>
<dbReference type="InterPro" id="IPR028994">
    <property type="entry name" value="Integrin_alpha_N"/>
</dbReference>
<evidence type="ECO:0000256" key="14">
    <source>
        <dbReference type="SAM" id="MobiDB-lite"/>
    </source>
</evidence>
<dbReference type="SUPFAM" id="SSF69179">
    <property type="entry name" value="Integrin domains"/>
    <property type="match status" value="3"/>
</dbReference>
<dbReference type="Pfam" id="PF01839">
    <property type="entry name" value="FG-GAP"/>
    <property type="match status" value="1"/>
</dbReference>
<feature type="repeat" description="FG-GAP" evidence="12">
    <location>
        <begin position="240"/>
        <end position="302"/>
    </location>
</feature>